<dbReference type="InterPro" id="IPR036771">
    <property type="entry name" value="ATPsynth_dsu/esu_N"/>
</dbReference>
<dbReference type="NCBIfam" id="TIGR01216">
    <property type="entry name" value="ATP_synt_epsi"/>
    <property type="match status" value="1"/>
</dbReference>
<dbReference type="PANTHER" id="PTHR13822">
    <property type="entry name" value="ATP SYNTHASE DELTA/EPSILON CHAIN"/>
    <property type="match status" value="1"/>
</dbReference>
<reference evidence="13" key="2">
    <citation type="submission" date="2016-03" db="EMBL/GenBank/DDBJ databases">
        <authorList>
            <person name="Ploux O."/>
        </authorList>
    </citation>
    <scope>NUCLEOTIDE SEQUENCE [LARGE SCALE GENOMIC DNA]</scope>
    <source>
        <strain evidence="13">BS258</strain>
    </source>
</reference>
<dbReference type="NCBIfam" id="NF009977">
    <property type="entry name" value="PRK13442.1"/>
    <property type="match status" value="1"/>
</dbReference>
<dbReference type="EMBL" id="CP014869">
    <property type="protein sequence ID" value="AMT93767.1"/>
    <property type="molecule type" value="Genomic_DNA"/>
</dbReference>
<proteinExistence type="inferred from homology"/>
<evidence type="ECO:0000256" key="2">
    <source>
        <dbReference type="ARBA" id="ARBA00005712"/>
    </source>
</evidence>
<evidence type="ECO:0000313" key="12">
    <source>
        <dbReference type="Proteomes" id="UP000031488"/>
    </source>
</evidence>
<dbReference type="GO" id="GO:0046933">
    <property type="term" value="F:proton-transporting ATP synthase activity, rotational mechanism"/>
    <property type="evidence" value="ECO:0007669"/>
    <property type="project" value="InterPro"/>
</dbReference>
<evidence type="ECO:0000256" key="4">
    <source>
        <dbReference type="ARBA" id="ARBA00023065"/>
    </source>
</evidence>
<evidence type="ECO:0000256" key="1">
    <source>
        <dbReference type="ARBA" id="ARBA00004202"/>
    </source>
</evidence>
<organism evidence="11 12">
    <name type="scientific">Brevibacterium linens</name>
    <dbReference type="NCBI Taxonomy" id="1703"/>
    <lineage>
        <taxon>Bacteria</taxon>
        <taxon>Bacillati</taxon>
        <taxon>Actinomycetota</taxon>
        <taxon>Actinomycetes</taxon>
        <taxon>Micrococcales</taxon>
        <taxon>Brevibacteriaceae</taxon>
        <taxon>Brevibacterium</taxon>
    </lineage>
</organism>
<dbReference type="SUPFAM" id="SSF51344">
    <property type="entry name" value="Epsilon subunit of F1F0-ATP synthase N-terminal domain"/>
    <property type="match status" value="1"/>
</dbReference>
<dbReference type="AlphaFoldDB" id="A0A0B8ZZW9"/>
<evidence type="ECO:0000313" key="13">
    <source>
        <dbReference type="Proteomes" id="UP000075950"/>
    </source>
</evidence>
<keyword evidence="3 8" id="KW-0813">Transport</keyword>
<dbReference type="InterPro" id="IPR020546">
    <property type="entry name" value="ATP_synth_F1_dsu/esu_N"/>
</dbReference>
<dbReference type="EMBL" id="JTJZ01000020">
    <property type="protein sequence ID" value="KHS51874.1"/>
    <property type="molecule type" value="Genomic_DNA"/>
</dbReference>
<evidence type="ECO:0000313" key="11">
    <source>
        <dbReference type="EMBL" id="KHS51874.1"/>
    </source>
</evidence>
<name>A0A0B8ZZW9_BRELN</name>
<keyword evidence="7 8" id="KW-0066">ATP synthesis</keyword>
<comment type="subunit">
    <text evidence="8">F-type ATPases have 2 components, CF(1) - the catalytic core - and CF(0) - the membrane proton channel. CF(1) has five subunits: alpha(3), beta(3), gamma(1), delta(1), epsilon(1). CF(0) has three main subunits: a, b and c.</text>
</comment>
<evidence type="ECO:0000256" key="6">
    <source>
        <dbReference type="ARBA" id="ARBA00023196"/>
    </source>
</evidence>
<dbReference type="PANTHER" id="PTHR13822:SF10">
    <property type="entry name" value="ATP SYNTHASE EPSILON CHAIN, CHLOROPLASTIC"/>
    <property type="match status" value="1"/>
</dbReference>
<dbReference type="GO" id="GO:0005886">
    <property type="term" value="C:plasma membrane"/>
    <property type="evidence" value="ECO:0007669"/>
    <property type="project" value="UniProtKB-SubCell"/>
</dbReference>
<dbReference type="InterPro" id="IPR001469">
    <property type="entry name" value="ATP_synth_F1_dsu/esu"/>
</dbReference>
<dbReference type="Proteomes" id="UP000031488">
    <property type="component" value="Unassembled WGS sequence"/>
</dbReference>
<keyword evidence="6 8" id="KW-0139">CF(1)</keyword>
<keyword evidence="4 8" id="KW-0406">Ion transport</keyword>
<evidence type="ECO:0000256" key="5">
    <source>
        <dbReference type="ARBA" id="ARBA00023136"/>
    </source>
</evidence>
<comment type="similarity">
    <text evidence="2 8">Belongs to the ATPase epsilon chain family.</text>
</comment>
<dbReference type="RefSeq" id="WP_025776911.1">
    <property type="nucleotide sequence ID" value="NZ_CP014869.1"/>
</dbReference>
<protein>
    <submittedName>
        <fullName evidence="11">ATP synthase F1, epsilon subunit</fullName>
    </submittedName>
    <submittedName>
        <fullName evidence="10">F0F1 ATP synthase subunit epsilon</fullName>
    </submittedName>
</protein>
<dbReference type="Pfam" id="PF02823">
    <property type="entry name" value="ATP-synt_DE_N"/>
    <property type="match status" value="1"/>
</dbReference>
<evidence type="ECO:0000259" key="9">
    <source>
        <dbReference type="Pfam" id="PF02823"/>
    </source>
</evidence>
<reference evidence="11 12" key="1">
    <citation type="submission" date="2014-11" db="EMBL/GenBank/DDBJ databases">
        <title>Draft Genome Sequence of Brevibacterium linens AE038-8.</title>
        <authorList>
            <person name="Maizel D."/>
            <person name="Utturkar S.M."/>
            <person name="Brown S.D."/>
            <person name="Ferrero M."/>
            <person name="Rosen B.P."/>
        </authorList>
    </citation>
    <scope>NUCLEOTIDE SEQUENCE [LARGE SCALE GENOMIC DNA]</scope>
    <source>
        <strain evidence="11 12">AE038-8</strain>
    </source>
</reference>
<feature type="domain" description="ATP synthase F1 complex delta/epsilon subunit N-terminal" evidence="9">
    <location>
        <begin position="4"/>
        <end position="83"/>
    </location>
</feature>
<dbReference type="GO" id="GO:0045259">
    <property type="term" value="C:proton-transporting ATP synthase complex"/>
    <property type="evidence" value="ECO:0007669"/>
    <property type="project" value="UniProtKB-KW"/>
</dbReference>
<keyword evidence="5" id="KW-0472">Membrane</keyword>
<dbReference type="KEGG" id="bly:A2T55_08225"/>
<comment type="subcellular location">
    <subcellularLocation>
        <location evidence="1">Cell membrane</location>
        <topology evidence="1">Peripheral membrane protein</topology>
    </subcellularLocation>
</comment>
<evidence type="ECO:0000256" key="3">
    <source>
        <dbReference type="ARBA" id="ARBA00022448"/>
    </source>
</evidence>
<dbReference type="OrthoDB" id="9791445at2"/>
<reference evidence="10" key="3">
    <citation type="submission" date="2016-03" db="EMBL/GenBank/DDBJ databases">
        <authorList>
            <person name="Zhu Y."/>
            <person name="Sun C."/>
        </authorList>
    </citation>
    <scope>NUCLEOTIDE SEQUENCE</scope>
    <source>
        <strain evidence="10">BS258</strain>
    </source>
</reference>
<accession>A0A0B8ZZW9</accession>
<gene>
    <name evidence="10" type="ORF">A2T55_08225</name>
    <name evidence="11" type="ORF">AE0388_2424</name>
</gene>
<keyword evidence="12" id="KW-1185">Reference proteome</keyword>
<accession>A0A142NLV4</accession>
<evidence type="ECO:0000256" key="8">
    <source>
        <dbReference type="RuleBase" id="RU003656"/>
    </source>
</evidence>
<dbReference type="CDD" id="cd12152">
    <property type="entry name" value="F1-ATPase_delta"/>
    <property type="match status" value="1"/>
</dbReference>
<dbReference type="Gene3D" id="2.60.15.10">
    <property type="entry name" value="F0F1 ATP synthase delta/epsilon subunit, N-terminal"/>
    <property type="match status" value="1"/>
</dbReference>
<evidence type="ECO:0000313" key="10">
    <source>
        <dbReference type="EMBL" id="AMT93767.1"/>
    </source>
</evidence>
<sequence length="86" mass="9073">MATLEVNVVAADREVWAGEAKRVIARTLDGEIGILPGHEPVLGVVADGEARILTPGEDTIRVKADGGFLSVENNRVIIAADQAELL</sequence>
<dbReference type="Proteomes" id="UP000075950">
    <property type="component" value="Chromosome"/>
</dbReference>
<evidence type="ECO:0000256" key="7">
    <source>
        <dbReference type="ARBA" id="ARBA00023310"/>
    </source>
</evidence>
<dbReference type="PATRIC" id="fig|1703.6.peg.2323"/>